<dbReference type="Proteomes" id="UP000076532">
    <property type="component" value="Unassembled WGS sequence"/>
</dbReference>
<dbReference type="EMBL" id="KV417826">
    <property type="protein sequence ID" value="KZP05651.1"/>
    <property type="molecule type" value="Genomic_DNA"/>
</dbReference>
<accession>A0A167W3F5</accession>
<sequence length="154" mass="17842">MYDYRQINTWRITSCFLLCATHSDSTPLRWFPLHNARFKQPELNSNCIDISRYIQHSDVRTELCGLRLSMGFEKYLAPPVFRGCGGLGLRPGLQWRDRKQAESGFCQRTECFTCTMYLAHPRRGEEQRRKSLSHALPCATQCATQCSRAKFKPS</sequence>
<dbReference type="AlphaFoldDB" id="A0A167W3F5"/>
<evidence type="ECO:0000313" key="1">
    <source>
        <dbReference type="EMBL" id="KZP05651.1"/>
    </source>
</evidence>
<protein>
    <submittedName>
        <fullName evidence="1">Uncharacterized protein</fullName>
    </submittedName>
</protein>
<proteinExistence type="predicted"/>
<name>A0A167W3F5_9AGAM</name>
<reference evidence="1 2" key="1">
    <citation type="journal article" date="2016" name="Mol. Biol. Evol.">
        <title>Comparative Genomics of Early-Diverging Mushroom-Forming Fungi Provides Insights into the Origins of Lignocellulose Decay Capabilities.</title>
        <authorList>
            <person name="Nagy L.G."/>
            <person name="Riley R."/>
            <person name="Tritt A."/>
            <person name="Adam C."/>
            <person name="Daum C."/>
            <person name="Floudas D."/>
            <person name="Sun H."/>
            <person name="Yadav J.S."/>
            <person name="Pangilinan J."/>
            <person name="Larsson K.H."/>
            <person name="Matsuura K."/>
            <person name="Barry K."/>
            <person name="Labutti K."/>
            <person name="Kuo R."/>
            <person name="Ohm R.A."/>
            <person name="Bhattacharya S.S."/>
            <person name="Shirouzu T."/>
            <person name="Yoshinaga Y."/>
            <person name="Martin F.M."/>
            <person name="Grigoriev I.V."/>
            <person name="Hibbett D.S."/>
        </authorList>
    </citation>
    <scope>NUCLEOTIDE SEQUENCE [LARGE SCALE GENOMIC DNA]</scope>
    <source>
        <strain evidence="1 2">CBS 109695</strain>
    </source>
</reference>
<keyword evidence="2" id="KW-1185">Reference proteome</keyword>
<evidence type="ECO:0000313" key="2">
    <source>
        <dbReference type="Proteomes" id="UP000076532"/>
    </source>
</evidence>
<organism evidence="1 2">
    <name type="scientific">Athelia psychrophila</name>
    <dbReference type="NCBI Taxonomy" id="1759441"/>
    <lineage>
        <taxon>Eukaryota</taxon>
        <taxon>Fungi</taxon>
        <taxon>Dikarya</taxon>
        <taxon>Basidiomycota</taxon>
        <taxon>Agaricomycotina</taxon>
        <taxon>Agaricomycetes</taxon>
        <taxon>Agaricomycetidae</taxon>
        <taxon>Atheliales</taxon>
        <taxon>Atheliaceae</taxon>
        <taxon>Athelia</taxon>
    </lineage>
</organism>
<gene>
    <name evidence="1" type="ORF">FIBSPDRAFT_344809</name>
</gene>